<dbReference type="InterPro" id="IPR012997">
    <property type="entry name" value="RplA"/>
</dbReference>
<keyword evidence="2 3" id="KW-0961">Cell wall biogenesis/degradation</keyword>
<dbReference type="Gene3D" id="2.40.40.10">
    <property type="entry name" value="RlpA-like domain"/>
    <property type="match status" value="1"/>
</dbReference>
<accession>A0A6I6LNM8</accession>
<dbReference type="GO" id="GO:0005886">
    <property type="term" value="C:plasma membrane"/>
    <property type="evidence" value="ECO:0007669"/>
    <property type="project" value="UniProtKB-SubCell"/>
</dbReference>
<evidence type="ECO:0000256" key="1">
    <source>
        <dbReference type="ARBA" id="ARBA00023239"/>
    </source>
</evidence>
<comment type="subcellular location">
    <subcellularLocation>
        <location evidence="3">Cell membrane</location>
        <topology evidence="3">Lipid-anchor</topology>
    </subcellularLocation>
</comment>
<keyword evidence="3" id="KW-1003">Cell membrane</keyword>
<name>A0A6I6LNM8_STUST</name>
<evidence type="ECO:0000256" key="4">
    <source>
        <dbReference type="RuleBase" id="RU003495"/>
    </source>
</evidence>
<dbReference type="SUPFAM" id="SSF50685">
    <property type="entry name" value="Barwin-like endoglucanases"/>
    <property type="match status" value="1"/>
</dbReference>
<dbReference type="GO" id="GO:0008932">
    <property type="term" value="F:lytic endotransglycosylase activity"/>
    <property type="evidence" value="ECO:0007669"/>
    <property type="project" value="UniProtKB-UniRule"/>
</dbReference>
<dbReference type="PANTHER" id="PTHR34183">
    <property type="entry name" value="ENDOLYTIC PEPTIDOGLYCAN TRANSGLYCOSYLASE RLPA"/>
    <property type="match status" value="1"/>
</dbReference>
<dbReference type="EMBL" id="CP046902">
    <property type="protein sequence ID" value="QGZ30387.1"/>
    <property type="molecule type" value="Genomic_DNA"/>
</dbReference>
<keyword evidence="3" id="KW-0472">Membrane</keyword>
<evidence type="ECO:0000259" key="7">
    <source>
        <dbReference type="Pfam" id="PF03330"/>
    </source>
</evidence>
<dbReference type="NCBIfam" id="TIGR00413">
    <property type="entry name" value="rlpA"/>
    <property type="match status" value="1"/>
</dbReference>
<dbReference type="InterPro" id="IPR009009">
    <property type="entry name" value="RlpA-like_DPBB"/>
</dbReference>
<evidence type="ECO:0000256" key="2">
    <source>
        <dbReference type="ARBA" id="ARBA00023316"/>
    </source>
</evidence>
<proteinExistence type="inferred from homology"/>
<dbReference type="HAMAP" id="MF_02071">
    <property type="entry name" value="RlpA"/>
    <property type="match status" value="1"/>
</dbReference>
<dbReference type="InterPro" id="IPR036908">
    <property type="entry name" value="RlpA-like_sf"/>
</dbReference>
<dbReference type="PROSITE" id="PS51257">
    <property type="entry name" value="PROKAR_LIPOPROTEIN"/>
    <property type="match status" value="1"/>
</dbReference>
<keyword evidence="6" id="KW-0732">Signal</keyword>
<feature type="region of interest" description="Disordered" evidence="5">
    <location>
        <begin position="23"/>
        <end position="61"/>
    </location>
</feature>
<feature type="chain" id="PRO_5026399920" description="Endolytic peptidoglycan transglycosylase RlpA" evidence="6">
    <location>
        <begin position="20"/>
        <end position="137"/>
    </location>
</feature>
<dbReference type="InterPro" id="IPR034718">
    <property type="entry name" value="RlpA"/>
</dbReference>
<keyword evidence="3" id="KW-0564">Palmitate</keyword>
<evidence type="ECO:0000256" key="3">
    <source>
        <dbReference type="HAMAP-Rule" id="MF_02071"/>
    </source>
</evidence>
<organism evidence="8 9">
    <name type="scientific">Stutzerimonas stutzeri</name>
    <name type="common">Pseudomonas stutzeri</name>
    <dbReference type="NCBI Taxonomy" id="316"/>
    <lineage>
        <taxon>Bacteria</taxon>
        <taxon>Pseudomonadati</taxon>
        <taxon>Pseudomonadota</taxon>
        <taxon>Gammaproteobacteria</taxon>
        <taxon>Pseudomonadales</taxon>
        <taxon>Pseudomonadaceae</taxon>
        <taxon>Stutzerimonas</taxon>
    </lineage>
</organism>
<feature type="signal peptide" evidence="6">
    <location>
        <begin position="1"/>
        <end position="19"/>
    </location>
</feature>
<gene>
    <name evidence="3" type="primary">rlpA</name>
    <name evidence="8" type="ORF">GQA94_10065</name>
</gene>
<reference evidence="8 9" key="1">
    <citation type="submission" date="2019-12" db="EMBL/GenBank/DDBJ databases">
        <title>Complete genome sequence of Pseudomonas stutzeri.</title>
        <authorList>
            <person name="Lim S.R."/>
            <person name="Kim J.H."/>
        </authorList>
    </citation>
    <scope>NUCLEOTIDE SEQUENCE [LARGE SCALE GENOMIC DNA]</scope>
    <source>
        <strain evidence="8 9">PM101005</strain>
    </source>
</reference>
<dbReference type="GO" id="GO:0071555">
    <property type="term" value="P:cell wall organization"/>
    <property type="evidence" value="ECO:0007669"/>
    <property type="project" value="UniProtKB-KW"/>
</dbReference>
<keyword evidence="3" id="KW-0449">Lipoprotein</keyword>
<dbReference type="EC" id="4.2.2.-" evidence="3"/>
<comment type="function">
    <text evidence="3">Lytic transglycosylase with a strong preference for naked glycan strands that lack stem peptides.</text>
</comment>
<dbReference type="OrthoDB" id="9779128at2"/>
<comment type="similarity">
    <text evidence="3 4">Belongs to the RlpA family.</text>
</comment>
<feature type="domain" description="RlpA-like protein double-psi beta-barrel" evidence="7">
    <location>
        <begin position="45"/>
        <end position="132"/>
    </location>
</feature>
<dbReference type="RefSeq" id="WP_158187885.1">
    <property type="nucleotide sequence ID" value="NZ_CP046902.1"/>
</dbReference>
<evidence type="ECO:0000313" key="9">
    <source>
        <dbReference type="Proteomes" id="UP000438983"/>
    </source>
</evidence>
<protein>
    <recommendedName>
        <fullName evidence="3">Endolytic peptidoglycan transglycosylase RlpA</fullName>
        <ecNumber evidence="3">4.2.2.-</ecNumber>
    </recommendedName>
</protein>
<dbReference type="AlphaFoldDB" id="A0A6I6LNM8"/>
<dbReference type="Pfam" id="PF03330">
    <property type="entry name" value="DPBB_1"/>
    <property type="match status" value="1"/>
</dbReference>
<dbReference type="CDD" id="cd22268">
    <property type="entry name" value="DPBB_RlpA-like"/>
    <property type="match status" value="1"/>
</dbReference>
<dbReference type="PANTHER" id="PTHR34183:SF8">
    <property type="entry name" value="ENDOLYTIC PEPTIDOGLYCAN TRANSGLYCOSYLASE RLPA-RELATED"/>
    <property type="match status" value="1"/>
</dbReference>
<sequence>MLKGSARWIVTLAIVAAIAGCATPPPREPTPSPAPPPAASEQIGSGKASYYGSQHHNKLTANGERFDQRALTAAHRSLPFGTKVRVINTRNGKSVVVRINDRGPFVRGRIIDLSKAAFEEIASARSGVIRVRLEKVD</sequence>
<evidence type="ECO:0000256" key="6">
    <source>
        <dbReference type="SAM" id="SignalP"/>
    </source>
</evidence>
<keyword evidence="1 3" id="KW-0456">Lyase</keyword>
<evidence type="ECO:0000256" key="5">
    <source>
        <dbReference type="SAM" id="MobiDB-lite"/>
    </source>
</evidence>
<evidence type="ECO:0000313" key="8">
    <source>
        <dbReference type="EMBL" id="QGZ30387.1"/>
    </source>
</evidence>
<feature type="compositionally biased region" description="Pro residues" evidence="5">
    <location>
        <begin position="23"/>
        <end position="38"/>
    </location>
</feature>
<dbReference type="GO" id="GO:0000270">
    <property type="term" value="P:peptidoglycan metabolic process"/>
    <property type="evidence" value="ECO:0007669"/>
    <property type="project" value="UniProtKB-UniRule"/>
</dbReference>
<dbReference type="Proteomes" id="UP000438983">
    <property type="component" value="Chromosome"/>
</dbReference>